<comment type="function">
    <text evidence="5">Catalyzes the two-step NADP-dependent conversion of GDP-4-dehydro-6-deoxy-D-mannose to GDP-fucose, involving an epimerase and a reductase reaction.</text>
</comment>
<keyword evidence="3 5" id="KW-0560">Oxidoreductase</keyword>
<feature type="site" description="Important for catalytic activity" evidence="5">
    <location>
        <position position="105"/>
    </location>
</feature>
<feature type="binding site" evidence="5">
    <location>
        <position position="207"/>
    </location>
    <ligand>
        <name>substrate</name>
    </ligand>
</feature>
<dbReference type="InterPro" id="IPR001509">
    <property type="entry name" value="Epimerase_deHydtase"/>
</dbReference>
<keyword evidence="2 5" id="KW-0521">NADP</keyword>
<accession>A0A840BJY0</accession>
<feature type="binding site" evidence="5">
    <location>
        <begin position="10"/>
        <end position="16"/>
    </location>
    <ligand>
        <name>NADP(+)</name>
        <dbReference type="ChEBI" id="CHEBI:58349"/>
    </ligand>
</feature>
<feature type="binding site" evidence="5">
    <location>
        <position position="138"/>
    </location>
    <ligand>
        <name>NADP(+)</name>
        <dbReference type="ChEBI" id="CHEBI:58349"/>
    </ligand>
</feature>
<dbReference type="PANTHER" id="PTHR43238">
    <property type="entry name" value="GDP-L-FUCOSE SYNTHASE"/>
    <property type="match status" value="1"/>
</dbReference>
<dbReference type="GO" id="GO:0070401">
    <property type="term" value="F:NADP+ binding"/>
    <property type="evidence" value="ECO:0007669"/>
    <property type="project" value="UniProtKB-UniRule"/>
</dbReference>
<evidence type="ECO:0000313" key="8">
    <source>
        <dbReference type="Proteomes" id="UP000561045"/>
    </source>
</evidence>
<dbReference type="EC" id="1.1.1.271" evidence="5"/>
<dbReference type="Proteomes" id="UP000561045">
    <property type="component" value="Unassembled WGS sequence"/>
</dbReference>
<proteinExistence type="inferred from homology"/>
<dbReference type="GO" id="GO:0050577">
    <property type="term" value="F:GDP-L-fucose synthase activity"/>
    <property type="evidence" value="ECO:0007669"/>
    <property type="project" value="UniProtKB-UniRule"/>
</dbReference>
<evidence type="ECO:0000259" key="6">
    <source>
        <dbReference type="Pfam" id="PF01370"/>
    </source>
</evidence>
<dbReference type="Pfam" id="PF01370">
    <property type="entry name" value="Epimerase"/>
    <property type="match status" value="1"/>
</dbReference>
<comment type="caution">
    <text evidence="7">The sequence shown here is derived from an EMBL/GenBank/DDBJ whole genome shotgun (WGS) entry which is preliminary data.</text>
</comment>
<comment type="similarity">
    <text evidence="1 5">Belongs to the NAD(P)-dependent epimerase/dehydratase family. Fucose synthase subfamily.</text>
</comment>
<feature type="binding site" evidence="5">
    <location>
        <position position="177"/>
    </location>
    <ligand>
        <name>NADP(+)</name>
        <dbReference type="ChEBI" id="CHEBI:58349"/>
    </ligand>
</feature>
<dbReference type="Gene3D" id="3.40.50.720">
    <property type="entry name" value="NAD(P)-binding Rossmann-like Domain"/>
    <property type="match status" value="1"/>
</dbReference>
<comment type="pathway">
    <text evidence="5">Nucleotide-sugar biosynthesis; GDP-L-fucose biosynthesis via de novo pathway; GDP-L-fucose from GDP-alpha-D-mannose: step 2/2.</text>
</comment>
<evidence type="ECO:0000256" key="2">
    <source>
        <dbReference type="ARBA" id="ARBA00022857"/>
    </source>
</evidence>
<dbReference type="Gene3D" id="3.90.25.10">
    <property type="entry name" value="UDP-galactose 4-epimerase, domain 1"/>
    <property type="match status" value="1"/>
</dbReference>
<name>A0A840BJY0_9RHOO</name>
<feature type="binding site" evidence="5">
    <location>
        <position position="277"/>
    </location>
    <ligand>
        <name>substrate</name>
    </ligand>
</feature>
<evidence type="ECO:0000256" key="3">
    <source>
        <dbReference type="ARBA" id="ARBA00023002"/>
    </source>
</evidence>
<sequence length="319" mass="34231">MTNDRLYISGHTGLLGSALHRLVPAGRHLILRTHRELDLRHAEPTSALFETERPGTAILAAARVGGIHANNTFPVQFLADNLAIYSSCIKAAHQAGVGRLIVVGSNCSYPRGAAHPIGEAALFQGEVEPTNSAFAMAKLAAIELCRAYNAEFGTRFLVVMPTSLYGPGDNYDPANSHVAAAMIRRFVKAAKDRTPVETIWGSGTPLRELLYVDDCAAAIHLLANLPDAQFDALLAASRYPVINIGGGTEVSILKLAQKVADIVGYTGEIRTDPAKPDGVPRKLLDNSRMAALGWQAKVSLDEGLRLALADYRARYPAND</sequence>
<dbReference type="CDD" id="cd05239">
    <property type="entry name" value="GDP_FS_SDR_e"/>
    <property type="match status" value="1"/>
</dbReference>
<dbReference type="InterPro" id="IPR036291">
    <property type="entry name" value="NAD(P)-bd_dom_sf"/>
</dbReference>
<feature type="binding site" evidence="5">
    <location>
        <position position="200"/>
    </location>
    <ligand>
        <name>substrate</name>
    </ligand>
</feature>
<dbReference type="GO" id="GO:0016853">
    <property type="term" value="F:isomerase activity"/>
    <property type="evidence" value="ECO:0007669"/>
    <property type="project" value="UniProtKB-KW"/>
</dbReference>
<feature type="binding site" evidence="5">
    <location>
        <position position="185"/>
    </location>
    <ligand>
        <name>substrate</name>
    </ligand>
</feature>
<feature type="domain" description="NAD-dependent epimerase/dehydratase" evidence="6">
    <location>
        <begin position="7"/>
        <end position="228"/>
    </location>
</feature>
<dbReference type="EMBL" id="JACIET010000001">
    <property type="protein sequence ID" value="MBB4011898.1"/>
    <property type="molecule type" value="Genomic_DNA"/>
</dbReference>
<dbReference type="AlphaFoldDB" id="A0A840BJY0"/>
<feature type="active site" description="Proton donor/acceptor" evidence="5">
    <location>
        <position position="134"/>
    </location>
</feature>
<evidence type="ECO:0000313" key="7">
    <source>
        <dbReference type="EMBL" id="MBB4011898.1"/>
    </source>
</evidence>
<keyword evidence="8" id="KW-1185">Reference proteome</keyword>
<reference evidence="7 8" key="1">
    <citation type="submission" date="2020-08" db="EMBL/GenBank/DDBJ databases">
        <title>Genomic Encyclopedia of Type Strains, Phase IV (KMG-IV): sequencing the most valuable type-strain genomes for metagenomic binning, comparative biology and taxonomic classification.</title>
        <authorList>
            <person name="Goeker M."/>
        </authorList>
    </citation>
    <scope>NUCLEOTIDE SEQUENCE [LARGE SCALE GENOMIC DNA]</scope>
    <source>
        <strain evidence="7 8">DSM 106739</strain>
    </source>
</reference>
<evidence type="ECO:0000256" key="4">
    <source>
        <dbReference type="ARBA" id="ARBA00023235"/>
    </source>
</evidence>
<dbReference type="GO" id="GO:0042351">
    <property type="term" value="P:'de novo' GDP-L-fucose biosynthetic process"/>
    <property type="evidence" value="ECO:0007669"/>
    <property type="project" value="UniProtKB-UniRule"/>
</dbReference>
<keyword evidence="5" id="KW-0511">Multifunctional enzyme</keyword>
<evidence type="ECO:0000256" key="1">
    <source>
        <dbReference type="ARBA" id="ARBA00005959"/>
    </source>
</evidence>
<dbReference type="SUPFAM" id="SSF51735">
    <property type="entry name" value="NAD(P)-binding Rossmann-fold domains"/>
    <property type="match status" value="1"/>
</dbReference>
<comment type="caution">
    <text evidence="5">Lacks conserved residue(s) required for the propagation of feature annotation.</text>
</comment>
<organism evidence="7 8">
    <name type="scientific">Niveibacterium umoris</name>
    <dbReference type="NCBI Taxonomy" id="1193620"/>
    <lineage>
        <taxon>Bacteria</taxon>
        <taxon>Pseudomonadati</taxon>
        <taxon>Pseudomonadota</taxon>
        <taxon>Betaproteobacteria</taxon>
        <taxon>Rhodocyclales</taxon>
        <taxon>Rhodocyclaceae</taxon>
        <taxon>Niveibacterium</taxon>
    </lineage>
</organism>
<dbReference type="InterPro" id="IPR028614">
    <property type="entry name" value="GDP_fucose/colitose_synth"/>
</dbReference>
<protein>
    <recommendedName>
        <fullName evidence="5">GDP-L-fucose synthase</fullName>
        <ecNumber evidence="5">1.1.1.271</ecNumber>
    </recommendedName>
    <alternativeName>
        <fullName evidence="5">GDP-4-keto-6-deoxy-D-mannose-3,5-epimerase-4-reductase</fullName>
    </alternativeName>
</protein>
<dbReference type="RefSeq" id="WP_183632992.1">
    <property type="nucleotide sequence ID" value="NZ_BAABLE010000011.1"/>
</dbReference>
<gene>
    <name evidence="5" type="primary">fcl</name>
    <name evidence="7" type="ORF">GGR36_001206</name>
</gene>
<dbReference type="UniPathway" id="UPA00128">
    <property type="reaction ID" value="UER00191"/>
</dbReference>
<keyword evidence="4 5" id="KW-0413">Isomerase</keyword>
<dbReference type="PANTHER" id="PTHR43238:SF1">
    <property type="entry name" value="GDP-L-FUCOSE SYNTHASE"/>
    <property type="match status" value="1"/>
</dbReference>
<feature type="site" description="Important for catalytic activity" evidence="5">
    <location>
        <position position="107"/>
    </location>
</feature>
<dbReference type="HAMAP" id="MF_00956">
    <property type="entry name" value="GDP_fucose_synth"/>
    <property type="match status" value="1"/>
</dbReference>
<evidence type="ECO:0000256" key="5">
    <source>
        <dbReference type="HAMAP-Rule" id="MF_00956"/>
    </source>
</evidence>
<comment type="catalytic activity">
    <reaction evidence="5">
        <text>GDP-beta-L-fucose + NADP(+) = GDP-4-dehydro-alpha-D-rhamnose + NADPH + H(+)</text>
        <dbReference type="Rhea" id="RHEA:18885"/>
        <dbReference type="ChEBI" id="CHEBI:15378"/>
        <dbReference type="ChEBI" id="CHEBI:57273"/>
        <dbReference type="ChEBI" id="CHEBI:57783"/>
        <dbReference type="ChEBI" id="CHEBI:57964"/>
        <dbReference type="ChEBI" id="CHEBI:58349"/>
        <dbReference type="EC" id="1.1.1.271"/>
    </reaction>
</comment>